<evidence type="ECO:0000256" key="5">
    <source>
        <dbReference type="ARBA" id="ARBA00022645"/>
    </source>
</evidence>
<comment type="caution">
    <text evidence="17">The sequence shown here is derived from an EMBL/GenBank/DDBJ whole genome shotgun (WGS) entry which is preliminary data.</text>
</comment>
<organism evidence="17 18">
    <name type="scientific">Candidatus Segetimicrobium genomatis</name>
    <dbReference type="NCBI Taxonomy" id="2569760"/>
    <lineage>
        <taxon>Bacteria</taxon>
        <taxon>Bacillati</taxon>
        <taxon>Candidatus Sysuimicrobiota</taxon>
        <taxon>Candidatus Sysuimicrobiia</taxon>
        <taxon>Candidatus Sysuimicrobiales</taxon>
        <taxon>Candidatus Segetimicrobiaceae</taxon>
        <taxon>Candidatus Segetimicrobium</taxon>
    </lineage>
</organism>
<protein>
    <recommendedName>
        <fullName evidence="4">serine-type D-Ala-D-Ala carboxypeptidase</fullName>
        <ecNumber evidence="4">3.4.16.4</ecNumber>
    </recommendedName>
</protein>
<evidence type="ECO:0000256" key="7">
    <source>
        <dbReference type="ARBA" id="ARBA00022729"/>
    </source>
</evidence>
<evidence type="ECO:0000313" key="17">
    <source>
        <dbReference type="EMBL" id="TMJ07236.1"/>
    </source>
</evidence>
<feature type="domain" description="Peptidase S11 D-Ala-D-Ala carboxypeptidase A C-terminal" evidence="16">
    <location>
        <begin position="232"/>
        <end position="322"/>
    </location>
</feature>
<dbReference type="InterPro" id="IPR015956">
    <property type="entry name" value="Peniciliin-bd_prot_C_sf"/>
</dbReference>
<dbReference type="InterPro" id="IPR012907">
    <property type="entry name" value="Peptidase_S11_C"/>
</dbReference>
<dbReference type="GO" id="GO:0071555">
    <property type="term" value="P:cell wall organization"/>
    <property type="evidence" value="ECO:0007669"/>
    <property type="project" value="UniProtKB-KW"/>
</dbReference>
<dbReference type="Pfam" id="PF00768">
    <property type="entry name" value="Peptidase_S11"/>
    <property type="match status" value="1"/>
</dbReference>
<feature type="active site" description="Proton acceptor" evidence="13">
    <location>
        <position position="19"/>
    </location>
</feature>
<feature type="active site" description="Acyl-ester intermediate" evidence="13">
    <location>
        <position position="16"/>
    </location>
</feature>
<dbReference type="UniPathway" id="UPA00219"/>
<comment type="catalytic activity">
    <reaction evidence="12">
        <text>Preferential cleavage: (Ac)2-L-Lys-D-Ala-|-D-Ala. Also transpeptidation of peptidyl-alanyl moieties that are N-acyl substituents of D-alanine.</text>
        <dbReference type="EC" id="3.4.16.4"/>
    </reaction>
</comment>
<dbReference type="GO" id="GO:0009252">
    <property type="term" value="P:peptidoglycan biosynthetic process"/>
    <property type="evidence" value="ECO:0007669"/>
    <property type="project" value="UniProtKB-UniPathway"/>
</dbReference>
<evidence type="ECO:0000256" key="15">
    <source>
        <dbReference type="RuleBase" id="RU004016"/>
    </source>
</evidence>
<evidence type="ECO:0000256" key="9">
    <source>
        <dbReference type="ARBA" id="ARBA00022960"/>
    </source>
</evidence>
<sequence length="356" mass="39543">MQRRARLRVGRPDRSSLDKLMTFYLTLQAIKTRRLTLAGEVTVSEEAWRIGRTPGSSRMFLNVGDTVTVEQLLEGLMVASGNDAAETLAETLAGSDEQFVEEMNAAAARLGMRDTHFVTPHGLPRPGEYTSAWDMGLLAREILVTFPEAVTYTSPRYVTYGGIRQANWNNLVFRDPRVDGLKTGFTDEAGFDIVATARQDPMRLIAVVMGAHTLRLRTGVAEELLNLGFARYVLITVPWQKVVPSVLTVYGGTGRQLPLETPRPIGVLLTRDDHTPLTIAEEVRVAPVAPFRQGQEVGTLTVRRQTTVLVTTPLLASSSVGRARWFGRLWGMLRYAVSRVFHRHQAVWTGTFTPPQ</sequence>
<evidence type="ECO:0000256" key="14">
    <source>
        <dbReference type="PIRSR" id="PIRSR618044-2"/>
    </source>
</evidence>
<evidence type="ECO:0000256" key="8">
    <source>
        <dbReference type="ARBA" id="ARBA00022801"/>
    </source>
</evidence>
<accession>A0A537LGZ5</accession>
<dbReference type="PRINTS" id="PR00725">
    <property type="entry name" value="DADACBPTASE1"/>
</dbReference>
<evidence type="ECO:0000256" key="3">
    <source>
        <dbReference type="ARBA" id="ARBA00007164"/>
    </source>
</evidence>
<dbReference type="InterPro" id="IPR037167">
    <property type="entry name" value="Peptidase_S11_C_sf"/>
</dbReference>
<keyword evidence="8" id="KW-0378">Hydrolase</keyword>
<dbReference type="AlphaFoldDB" id="A0A537LGZ5"/>
<evidence type="ECO:0000256" key="4">
    <source>
        <dbReference type="ARBA" id="ARBA00012448"/>
    </source>
</evidence>
<evidence type="ECO:0000256" key="1">
    <source>
        <dbReference type="ARBA" id="ARBA00003217"/>
    </source>
</evidence>
<evidence type="ECO:0000256" key="13">
    <source>
        <dbReference type="PIRSR" id="PIRSR618044-1"/>
    </source>
</evidence>
<feature type="active site" evidence="13">
    <location>
        <position position="80"/>
    </location>
</feature>
<dbReference type="SUPFAM" id="SSF56601">
    <property type="entry name" value="beta-lactamase/transpeptidase-like"/>
    <property type="match status" value="1"/>
</dbReference>
<evidence type="ECO:0000313" key="18">
    <source>
        <dbReference type="Proteomes" id="UP000320393"/>
    </source>
</evidence>
<reference evidence="17 18" key="1">
    <citation type="journal article" date="2019" name="Nat. Microbiol.">
        <title>Mediterranean grassland soil C-N compound turnover is dependent on rainfall and depth, and is mediated by genomically divergent microorganisms.</title>
        <authorList>
            <person name="Diamond S."/>
            <person name="Andeer P.F."/>
            <person name="Li Z."/>
            <person name="Crits-Christoph A."/>
            <person name="Burstein D."/>
            <person name="Anantharaman K."/>
            <person name="Lane K.R."/>
            <person name="Thomas B.C."/>
            <person name="Pan C."/>
            <person name="Northen T.R."/>
            <person name="Banfield J.F."/>
        </authorList>
    </citation>
    <scope>NUCLEOTIDE SEQUENCE [LARGE SCALE GENOMIC DNA]</scope>
    <source>
        <strain evidence="17">NP_5</strain>
    </source>
</reference>
<dbReference type="GO" id="GO:0006508">
    <property type="term" value="P:proteolysis"/>
    <property type="evidence" value="ECO:0007669"/>
    <property type="project" value="UniProtKB-KW"/>
</dbReference>
<dbReference type="PANTHER" id="PTHR21581">
    <property type="entry name" value="D-ALANYL-D-ALANINE CARBOXYPEPTIDASE"/>
    <property type="match status" value="1"/>
</dbReference>
<keyword evidence="7" id="KW-0732">Signal</keyword>
<keyword evidence="10" id="KW-0573">Peptidoglycan synthesis</keyword>
<keyword evidence="6" id="KW-0645">Protease</keyword>
<comment type="similarity">
    <text evidence="3 15">Belongs to the peptidase S11 family.</text>
</comment>
<feature type="binding site" evidence="14">
    <location>
        <position position="182"/>
    </location>
    <ligand>
        <name>substrate</name>
    </ligand>
</feature>
<dbReference type="EMBL" id="VBAM01000499">
    <property type="protein sequence ID" value="TMJ07236.1"/>
    <property type="molecule type" value="Genomic_DNA"/>
</dbReference>
<dbReference type="Proteomes" id="UP000320393">
    <property type="component" value="Unassembled WGS sequence"/>
</dbReference>
<dbReference type="SMART" id="SM00936">
    <property type="entry name" value="PBP5_C"/>
    <property type="match status" value="1"/>
</dbReference>
<gene>
    <name evidence="17" type="ORF">E6H02_11700</name>
</gene>
<evidence type="ECO:0000256" key="11">
    <source>
        <dbReference type="ARBA" id="ARBA00023316"/>
    </source>
</evidence>
<dbReference type="GO" id="GO:0008360">
    <property type="term" value="P:regulation of cell shape"/>
    <property type="evidence" value="ECO:0007669"/>
    <property type="project" value="UniProtKB-KW"/>
</dbReference>
<dbReference type="Gene3D" id="2.60.410.10">
    <property type="entry name" value="D-Ala-D-Ala carboxypeptidase, C-terminal domain"/>
    <property type="match status" value="1"/>
</dbReference>
<dbReference type="EC" id="3.4.16.4" evidence="4"/>
<dbReference type="PANTHER" id="PTHR21581:SF6">
    <property type="entry name" value="TRAFFICKING PROTEIN PARTICLE COMPLEX SUBUNIT 12"/>
    <property type="match status" value="1"/>
</dbReference>
<evidence type="ECO:0000256" key="12">
    <source>
        <dbReference type="ARBA" id="ARBA00034000"/>
    </source>
</evidence>
<keyword evidence="11" id="KW-0961">Cell wall biogenesis/degradation</keyword>
<dbReference type="GO" id="GO:0009002">
    <property type="term" value="F:serine-type D-Ala-D-Ala carboxypeptidase activity"/>
    <property type="evidence" value="ECO:0007669"/>
    <property type="project" value="UniProtKB-EC"/>
</dbReference>
<evidence type="ECO:0000256" key="10">
    <source>
        <dbReference type="ARBA" id="ARBA00022984"/>
    </source>
</evidence>
<evidence type="ECO:0000256" key="6">
    <source>
        <dbReference type="ARBA" id="ARBA00022670"/>
    </source>
</evidence>
<keyword evidence="5 17" id="KW-0121">Carboxypeptidase</keyword>
<dbReference type="Pfam" id="PF07943">
    <property type="entry name" value="PBP5_C"/>
    <property type="match status" value="1"/>
</dbReference>
<comment type="function">
    <text evidence="1">Removes C-terminal D-alanyl residues from sugar-peptide cell wall precursors.</text>
</comment>
<evidence type="ECO:0000256" key="2">
    <source>
        <dbReference type="ARBA" id="ARBA00004752"/>
    </source>
</evidence>
<name>A0A537LGZ5_9BACT</name>
<dbReference type="InterPro" id="IPR018044">
    <property type="entry name" value="Peptidase_S11"/>
</dbReference>
<dbReference type="InterPro" id="IPR001967">
    <property type="entry name" value="Peptidase_S11_N"/>
</dbReference>
<keyword evidence="9" id="KW-0133">Cell shape</keyword>
<dbReference type="InterPro" id="IPR012338">
    <property type="entry name" value="Beta-lactam/transpept-like"/>
</dbReference>
<comment type="pathway">
    <text evidence="2">Cell wall biogenesis; peptidoglycan biosynthesis.</text>
</comment>
<dbReference type="SUPFAM" id="SSF69189">
    <property type="entry name" value="Penicillin-binding protein associated domain"/>
    <property type="match status" value="1"/>
</dbReference>
<proteinExistence type="inferred from homology"/>
<dbReference type="Gene3D" id="3.40.710.10">
    <property type="entry name" value="DD-peptidase/beta-lactamase superfamily"/>
    <property type="match status" value="1"/>
</dbReference>
<evidence type="ECO:0000259" key="16">
    <source>
        <dbReference type="SMART" id="SM00936"/>
    </source>
</evidence>